<dbReference type="VEuPathDB" id="FungiDB:CLCR_09205"/>
<dbReference type="AlphaFoldDB" id="A0A1C1CSD1"/>
<dbReference type="VEuPathDB" id="FungiDB:G647_06678"/>
<dbReference type="SUPFAM" id="SSF51197">
    <property type="entry name" value="Clavaminate synthase-like"/>
    <property type="match status" value="1"/>
</dbReference>
<keyword evidence="2" id="KW-1185">Reference proteome</keyword>
<dbReference type="STRING" id="86049.A0A1C1CSD1"/>
<comment type="caution">
    <text evidence="1">The sequence shown here is derived from an EMBL/GenBank/DDBJ whole genome shotgun (WGS) entry which is preliminary data.</text>
</comment>
<evidence type="ECO:0000313" key="2">
    <source>
        <dbReference type="Proteomes" id="UP000094526"/>
    </source>
</evidence>
<name>A0A1C1CSD1_9EURO</name>
<dbReference type="EMBL" id="LGRB01000009">
    <property type="protein sequence ID" value="OCT51404.1"/>
    <property type="molecule type" value="Genomic_DNA"/>
</dbReference>
<dbReference type="OrthoDB" id="445007at2759"/>
<proteinExistence type="predicted"/>
<evidence type="ECO:0000313" key="1">
    <source>
        <dbReference type="EMBL" id="OCT51404.1"/>
    </source>
</evidence>
<dbReference type="Proteomes" id="UP000094526">
    <property type="component" value="Unassembled WGS sequence"/>
</dbReference>
<gene>
    <name evidence="1" type="ORF">CLCR_09205</name>
</gene>
<dbReference type="Gene3D" id="2.60.120.620">
    <property type="entry name" value="q2cbj1_9rhob like domain"/>
    <property type="match status" value="1"/>
</dbReference>
<dbReference type="eggNOG" id="ENOG502SIDY">
    <property type="taxonomic scope" value="Eukaryota"/>
</dbReference>
<evidence type="ECO:0008006" key="3">
    <source>
        <dbReference type="Google" id="ProtNLM"/>
    </source>
</evidence>
<sequence length="167" mass="18123">MAPVAVEDIVEAPVVSKKGADLTNGAVQKPTLARYDANDPATTTDLLVEIIERDGGVIVENIISQELAGRIKSELKPYFDTDMVDPSGFFPHTTQRATGLLGRSDGCVELAMNSTYINVANKLISSTFTYWTGQRQETVTAKPIISSTVGFRVNPGGRQQGLHRDDR</sequence>
<accession>A0A1C1CSD1</accession>
<protein>
    <recommendedName>
        <fullName evidence="3">Phytanoyl-CoA dioxygenase family protein</fullName>
    </recommendedName>
</protein>
<reference evidence="2" key="1">
    <citation type="submission" date="2015-07" db="EMBL/GenBank/DDBJ databases">
        <authorList>
            <person name="Teixeira M.M."/>
            <person name="Souza R.C."/>
            <person name="Almeida L.G."/>
            <person name="Vicente V.A."/>
            <person name="de Hoog S."/>
            <person name="Bocca A.L."/>
            <person name="de Almeida S.R."/>
            <person name="Vasconcelos A.T."/>
            <person name="Felipe M.S."/>
        </authorList>
    </citation>
    <scope>NUCLEOTIDE SEQUENCE [LARGE SCALE GENOMIC DNA]</scope>
    <source>
        <strain evidence="2">KSF</strain>
    </source>
</reference>
<organism evidence="1 2">
    <name type="scientific">Cladophialophora carrionii</name>
    <dbReference type="NCBI Taxonomy" id="86049"/>
    <lineage>
        <taxon>Eukaryota</taxon>
        <taxon>Fungi</taxon>
        <taxon>Dikarya</taxon>
        <taxon>Ascomycota</taxon>
        <taxon>Pezizomycotina</taxon>
        <taxon>Eurotiomycetes</taxon>
        <taxon>Chaetothyriomycetidae</taxon>
        <taxon>Chaetothyriales</taxon>
        <taxon>Herpotrichiellaceae</taxon>
        <taxon>Cladophialophora</taxon>
    </lineage>
</organism>